<dbReference type="GO" id="GO:0032259">
    <property type="term" value="P:methylation"/>
    <property type="evidence" value="ECO:0007669"/>
    <property type="project" value="UniProtKB-KW"/>
</dbReference>
<keyword evidence="3" id="KW-0808">Transferase</keyword>
<keyword evidence="3" id="KW-0489">Methyltransferase</keyword>
<dbReference type="EMBL" id="CP066802">
    <property type="protein sequence ID" value="QQM67803.1"/>
    <property type="molecule type" value="Genomic_DNA"/>
</dbReference>
<evidence type="ECO:0000259" key="2">
    <source>
        <dbReference type="Pfam" id="PF18096"/>
    </source>
</evidence>
<dbReference type="InterPro" id="IPR041497">
    <property type="entry name" value="Thump-like"/>
</dbReference>
<evidence type="ECO:0000313" key="3">
    <source>
        <dbReference type="EMBL" id="QQM67803.1"/>
    </source>
</evidence>
<sequence length="416" mass="43964">MDATALAPLLTPQGWALLESLPPYEESTALSLGESLRAQGHSPELVAAALTQQRLRARAQGKFGPFASQMLFTPDGLEQSTRLVVAAHHAKRYLQAQVSKVADLGCGIGGESVALAGLDLPVLAVEQDEATAALATVNLMPFPHAQVRCADAFSLDLAAEQVDAVFADPARRRNGRRVTDPEQWEPPLSRVLGLREQVEAVGVKVAPGLEHRAIPADCHAQWVSVDGDVVEAGLWFGPLAPEGPGRSALVIQETLGQATSAHVLQDPDCHDPSTAPAQVQAVSSPQEVGAYLLEPDGAAIRAGLVAHLAQRAGAQPVGDRIAYLTGASPAPAELQAFLRSWRVTEVLPLHLKSLKARARERGLGRLDIKKRGVEVSPDQLRASLRLTAGAAGPSETWILTRVGAARKGLVLVVEPA</sequence>
<dbReference type="InterPro" id="IPR013216">
    <property type="entry name" value="Methyltransf_11"/>
</dbReference>
<feature type="domain" description="THUMP-like" evidence="2">
    <location>
        <begin position="339"/>
        <end position="415"/>
    </location>
</feature>
<gene>
    <name evidence="3" type="ORF">JG540_02665</name>
</gene>
<accession>A0A7T7MA99</accession>
<dbReference type="GO" id="GO:0008757">
    <property type="term" value="F:S-adenosylmethionine-dependent methyltransferase activity"/>
    <property type="evidence" value="ECO:0007669"/>
    <property type="project" value="InterPro"/>
</dbReference>
<organism evidence="3 4">
    <name type="scientific">Actinomyces weissii</name>
    <dbReference type="NCBI Taxonomy" id="675090"/>
    <lineage>
        <taxon>Bacteria</taxon>
        <taxon>Bacillati</taxon>
        <taxon>Actinomycetota</taxon>
        <taxon>Actinomycetes</taxon>
        <taxon>Actinomycetales</taxon>
        <taxon>Actinomycetaceae</taxon>
        <taxon>Actinomyces</taxon>
    </lineage>
</organism>
<dbReference type="Proteomes" id="UP000595895">
    <property type="component" value="Chromosome"/>
</dbReference>
<keyword evidence="4" id="KW-1185">Reference proteome</keyword>
<dbReference type="Gene3D" id="3.40.50.150">
    <property type="entry name" value="Vaccinia Virus protein VP39"/>
    <property type="match status" value="1"/>
</dbReference>
<dbReference type="SUPFAM" id="SSF53335">
    <property type="entry name" value="S-adenosyl-L-methionine-dependent methyltransferases"/>
    <property type="match status" value="1"/>
</dbReference>
<feature type="domain" description="Methyltransferase type 11" evidence="1">
    <location>
        <begin position="103"/>
        <end position="167"/>
    </location>
</feature>
<evidence type="ECO:0000259" key="1">
    <source>
        <dbReference type="Pfam" id="PF08241"/>
    </source>
</evidence>
<evidence type="ECO:0000313" key="4">
    <source>
        <dbReference type="Proteomes" id="UP000595895"/>
    </source>
</evidence>
<dbReference type="Pfam" id="PF18096">
    <property type="entry name" value="Thump_like"/>
    <property type="match status" value="1"/>
</dbReference>
<name>A0A7T7MA99_9ACTO</name>
<proteinExistence type="predicted"/>
<protein>
    <submittedName>
        <fullName evidence="3">Methyltransferase domain-containing protein</fullName>
    </submittedName>
</protein>
<dbReference type="KEGG" id="awe:JG540_02665"/>
<dbReference type="CDD" id="cd02440">
    <property type="entry name" value="AdoMet_MTases"/>
    <property type="match status" value="1"/>
</dbReference>
<dbReference type="InterPro" id="IPR029063">
    <property type="entry name" value="SAM-dependent_MTases_sf"/>
</dbReference>
<reference evidence="3 4" key="1">
    <citation type="submission" date="2020-12" db="EMBL/GenBank/DDBJ databases">
        <authorList>
            <person name="Zhou J."/>
        </authorList>
    </citation>
    <scope>NUCLEOTIDE SEQUENCE [LARGE SCALE GENOMIC DNA]</scope>
    <source>
        <strain evidence="3 4">CCUG 61299</strain>
    </source>
</reference>
<dbReference type="Pfam" id="PF08241">
    <property type="entry name" value="Methyltransf_11"/>
    <property type="match status" value="1"/>
</dbReference>
<dbReference type="RefSeq" id="WP_200276870.1">
    <property type="nucleotide sequence ID" value="NZ_CP066802.1"/>
</dbReference>
<dbReference type="AlphaFoldDB" id="A0A7T7MA99"/>